<evidence type="ECO:0000313" key="1">
    <source>
        <dbReference type="EMBL" id="MXP15819.1"/>
    </source>
</evidence>
<dbReference type="OrthoDB" id="2290206at2"/>
<protein>
    <submittedName>
        <fullName evidence="1">Uncharacterized protein</fullName>
    </submittedName>
</protein>
<gene>
    <name evidence="1" type="ORF">GRI44_13780</name>
</gene>
<dbReference type="Proteomes" id="UP000473531">
    <property type="component" value="Unassembled WGS sequence"/>
</dbReference>
<comment type="caution">
    <text evidence="1">The sequence shown here is derived from an EMBL/GenBank/DDBJ whole genome shotgun (WGS) entry which is preliminary data.</text>
</comment>
<accession>A0A6L7GIS3</accession>
<keyword evidence="2" id="KW-1185">Reference proteome</keyword>
<proteinExistence type="predicted"/>
<dbReference type="RefSeq" id="WP_160602432.1">
    <property type="nucleotide sequence ID" value="NZ_WTYU01000003.1"/>
</dbReference>
<sequence>MEEERSRGRKAGALVRKRKAVAFAESMIPAFELARKAGAKTLRGKADWLNQNGYLTINKKRWAPQTIDNVENADRQAREVAEADFDEGKAGLLRRLRMLLPDDHERKSEIDAELQNLKQKRNAEMEAAIALGKAFRRI</sequence>
<name>A0A6L7GIS3_9SPHN</name>
<dbReference type="AlphaFoldDB" id="A0A6L7GIS3"/>
<dbReference type="EMBL" id="WTYU01000003">
    <property type="protein sequence ID" value="MXP15819.1"/>
    <property type="molecule type" value="Genomic_DNA"/>
</dbReference>
<evidence type="ECO:0000313" key="2">
    <source>
        <dbReference type="Proteomes" id="UP000473531"/>
    </source>
</evidence>
<reference evidence="1 2" key="1">
    <citation type="submission" date="2019-12" db="EMBL/GenBank/DDBJ databases">
        <title>Genomic-based taxomic classification of the family Erythrobacteraceae.</title>
        <authorList>
            <person name="Xu L."/>
        </authorList>
    </citation>
    <scope>NUCLEOTIDE SEQUENCE [LARGE SCALE GENOMIC DNA]</scope>
    <source>
        <strain evidence="1 2">KCTC 52259</strain>
    </source>
</reference>
<organism evidence="1 2">
    <name type="scientific">Allopontixanthobacter confluentis</name>
    <dbReference type="NCBI Taxonomy" id="1849021"/>
    <lineage>
        <taxon>Bacteria</taxon>
        <taxon>Pseudomonadati</taxon>
        <taxon>Pseudomonadota</taxon>
        <taxon>Alphaproteobacteria</taxon>
        <taxon>Sphingomonadales</taxon>
        <taxon>Erythrobacteraceae</taxon>
        <taxon>Allopontixanthobacter</taxon>
    </lineage>
</organism>